<dbReference type="EMBL" id="CADEPI010000425">
    <property type="protein sequence ID" value="CAB3385629.1"/>
    <property type="molecule type" value="Genomic_DNA"/>
</dbReference>
<dbReference type="PANTHER" id="PTHR45809:SF3">
    <property type="entry name" value="VIRAL IAP-ASSOCIATED FACTOR HOMOLOG"/>
    <property type="match status" value="1"/>
</dbReference>
<comment type="similarity">
    <text evidence="1">Belongs to the phosducin family.</text>
</comment>
<dbReference type="InterPro" id="IPR051498">
    <property type="entry name" value="Phosducin-like_chap/apop_reg"/>
</dbReference>
<dbReference type="InterPro" id="IPR024253">
    <property type="entry name" value="Phosducin_thioredoxin-like_dom"/>
</dbReference>
<evidence type="ECO:0000256" key="1">
    <source>
        <dbReference type="ARBA" id="ARBA00009686"/>
    </source>
</evidence>
<keyword evidence="4" id="KW-1185">Reference proteome</keyword>
<dbReference type="OrthoDB" id="45518at2759"/>
<name>A0A8S1DZL9_9INSE</name>
<proteinExistence type="inferred from homology"/>
<sequence>MQNPNEDTEWNDILRSKGIIPPKKEKEVTEDQIVDILEQAVAEKTGNVAQNMNALTLDELDELEDDEDEAVILAYRQKRIAEIKELTQKSRYGDVTDIRAEDYVQQVNKAGEGIWVVLHLYKQGIPLCTLVNQHLNQLAAKFPTTKFLRSISSTCIPNYPDMNLPTIFVYFEGDLKKQFIGPIELRGMKLTVDELEWMLKEAGAVPSKIEKDPKPKIKDVLMSQLRGGRDDSDDDGY</sequence>
<accession>A0A8S1DZL9</accession>
<dbReference type="InterPro" id="IPR036249">
    <property type="entry name" value="Thioredoxin-like_sf"/>
</dbReference>
<gene>
    <name evidence="3" type="ORF">CLODIP_2_CD09531</name>
</gene>
<evidence type="ECO:0000259" key="2">
    <source>
        <dbReference type="Pfam" id="PF02114"/>
    </source>
</evidence>
<dbReference type="GO" id="GO:0006457">
    <property type="term" value="P:protein folding"/>
    <property type="evidence" value="ECO:0007669"/>
    <property type="project" value="TreeGrafter"/>
</dbReference>
<dbReference type="Gene3D" id="3.40.30.10">
    <property type="entry name" value="Glutaredoxin"/>
    <property type="match status" value="1"/>
</dbReference>
<dbReference type="AlphaFoldDB" id="A0A8S1DZL9"/>
<dbReference type="CDD" id="cd02988">
    <property type="entry name" value="Phd_like_VIAF"/>
    <property type="match status" value="1"/>
</dbReference>
<dbReference type="GO" id="GO:0005737">
    <property type="term" value="C:cytoplasm"/>
    <property type="evidence" value="ECO:0007669"/>
    <property type="project" value="TreeGrafter"/>
</dbReference>
<feature type="domain" description="Phosducin" evidence="2">
    <location>
        <begin position="54"/>
        <end position="208"/>
    </location>
</feature>
<dbReference type="Proteomes" id="UP000494165">
    <property type="component" value="Unassembled WGS sequence"/>
</dbReference>
<evidence type="ECO:0000313" key="3">
    <source>
        <dbReference type="EMBL" id="CAB3385629.1"/>
    </source>
</evidence>
<comment type="caution">
    <text evidence="3">The sequence shown here is derived from an EMBL/GenBank/DDBJ whole genome shotgun (WGS) entry which is preliminary data.</text>
</comment>
<dbReference type="Pfam" id="PF02114">
    <property type="entry name" value="Phosducin"/>
    <property type="match status" value="1"/>
</dbReference>
<evidence type="ECO:0000313" key="4">
    <source>
        <dbReference type="Proteomes" id="UP000494165"/>
    </source>
</evidence>
<reference evidence="3 4" key="1">
    <citation type="submission" date="2020-04" db="EMBL/GenBank/DDBJ databases">
        <authorList>
            <person name="Alioto T."/>
            <person name="Alioto T."/>
            <person name="Gomez Garrido J."/>
        </authorList>
    </citation>
    <scope>NUCLEOTIDE SEQUENCE [LARGE SCALE GENOMIC DNA]</scope>
</reference>
<dbReference type="SUPFAM" id="SSF52833">
    <property type="entry name" value="Thioredoxin-like"/>
    <property type="match status" value="1"/>
</dbReference>
<dbReference type="PANTHER" id="PTHR45809">
    <property type="entry name" value="VIRAL IAP-ASSOCIATED FACTOR HOMOLOG"/>
    <property type="match status" value="1"/>
</dbReference>
<protein>
    <recommendedName>
        <fullName evidence="2">Phosducin domain-containing protein</fullName>
    </recommendedName>
</protein>
<organism evidence="3 4">
    <name type="scientific">Cloeon dipterum</name>
    <dbReference type="NCBI Taxonomy" id="197152"/>
    <lineage>
        <taxon>Eukaryota</taxon>
        <taxon>Metazoa</taxon>
        <taxon>Ecdysozoa</taxon>
        <taxon>Arthropoda</taxon>
        <taxon>Hexapoda</taxon>
        <taxon>Insecta</taxon>
        <taxon>Pterygota</taxon>
        <taxon>Palaeoptera</taxon>
        <taxon>Ephemeroptera</taxon>
        <taxon>Pisciforma</taxon>
        <taxon>Baetidae</taxon>
        <taxon>Cloeon</taxon>
    </lineage>
</organism>